<dbReference type="AlphaFoldDB" id="A0A7W8IQJ1"/>
<evidence type="ECO:0000259" key="1">
    <source>
        <dbReference type="Pfam" id="PF20038"/>
    </source>
</evidence>
<reference evidence="2 3" key="1">
    <citation type="submission" date="2020-08" db="EMBL/GenBank/DDBJ databases">
        <title>Genomic Encyclopedia of Type Strains, Phase IV (KMG-IV): sequencing the most valuable type-strain genomes for metagenomic binning, comparative biology and taxonomic classification.</title>
        <authorList>
            <person name="Goeker M."/>
        </authorList>
    </citation>
    <scope>NUCLEOTIDE SEQUENCE [LARGE SCALE GENOMIC DNA]</scope>
    <source>
        <strain evidence="2 3">DSM 16325</strain>
    </source>
</reference>
<feature type="domain" description="Helix-turn-helix" evidence="1">
    <location>
        <begin position="88"/>
        <end position="143"/>
    </location>
</feature>
<dbReference type="Proteomes" id="UP000520011">
    <property type="component" value="Unassembled WGS sequence"/>
</dbReference>
<gene>
    <name evidence="2" type="ORF">HNQ34_001896</name>
</gene>
<proteinExistence type="predicted"/>
<evidence type="ECO:0000313" key="2">
    <source>
        <dbReference type="EMBL" id="MBB5324798.1"/>
    </source>
</evidence>
<organism evidence="2 3">
    <name type="scientific">Anoxybacteroides tepidamans</name>
    <dbReference type="NCBI Taxonomy" id="265948"/>
    <lineage>
        <taxon>Bacteria</taxon>
        <taxon>Bacillati</taxon>
        <taxon>Bacillota</taxon>
        <taxon>Bacilli</taxon>
        <taxon>Bacillales</taxon>
        <taxon>Anoxybacillaceae</taxon>
        <taxon>Anoxybacteroides</taxon>
    </lineage>
</organism>
<name>A0A7W8IQJ1_9BACL</name>
<dbReference type="InterPro" id="IPR045403">
    <property type="entry name" value="HTH_59_Firmicutes_type"/>
</dbReference>
<dbReference type="RefSeq" id="WP_246364002.1">
    <property type="nucleotide sequence ID" value="NZ_JACHEP010000008.1"/>
</dbReference>
<accession>A0A7W8IQJ1</accession>
<protein>
    <recommendedName>
        <fullName evidence="1">Helix-turn-helix domain-containing protein</fullName>
    </recommendedName>
</protein>
<comment type="caution">
    <text evidence="2">The sequence shown here is derived from an EMBL/GenBank/DDBJ whole genome shotgun (WGS) entry which is preliminary data.</text>
</comment>
<evidence type="ECO:0000313" key="3">
    <source>
        <dbReference type="Proteomes" id="UP000520011"/>
    </source>
</evidence>
<sequence>MLMFKEEYGSRDDAFNGAIEKVFEMIEGAYEWDLDAADNIYPLERRKISLTNEKGENVGRVTIDIYPSEEDGYYIVEVYLISGNISPITAVYTAREAEKIWELGQNTVVKWIERGKFKVSEARKSGGTWLVTYKGMERVAGRLDDSWMKEIVENYVDGLKTFIDEADMFYACDYVDEIEDILDEKEIEYTDMEKEKIKRLIIRELVEEYGEDNVFYGSYEHKIVINDKIETICAQLVIRK</sequence>
<dbReference type="EMBL" id="JACHEP010000008">
    <property type="protein sequence ID" value="MBB5324798.1"/>
    <property type="molecule type" value="Genomic_DNA"/>
</dbReference>
<dbReference type="Pfam" id="PF20038">
    <property type="entry name" value="HTH_59"/>
    <property type="match status" value="1"/>
</dbReference>
<keyword evidence="3" id="KW-1185">Reference proteome</keyword>